<dbReference type="GeneID" id="115886650"/>
<dbReference type="GO" id="GO:0000407">
    <property type="term" value="C:phagophore assembly site"/>
    <property type="evidence" value="ECO:0007669"/>
    <property type="project" value="TreeGrafter"/>
</dbReference>
<dbReference type="InParanoid" id="A0A6J2YCZ8"/>
<protein>
    <submittedName>
        <fullName evidence="10">Sorting nexin-7-like</fullName>
    </submittedName>
</protein>
<dbReference type="GO" id="GO:0034727">
    <property type="term" value="P:piecemeal microautophagy of the nucleus"/>
    <property type="evidence" value="ECO:0007669"/>
    <property type="project" value="TreeGrafter"/>
</dbReference>
<keyword evidence="9" id="KW-1185">Reference proteome</keyword>
<dbReference type="GO" id="GO:0000422">
    <property type="term" value="P:autophagy of mitochondrion"/>
    <property type="evidence" value="ECO:0007669"/>
    <property type="project" value="TreeGrafter"/>
</dbReference>
<dbReference type="InterPro" id="IPR015404">
    <property type="entry name" value="Vps5_C"/>
</dbReference>
<dbReference type="GO" id="GO:0061709">
    <property type="term" value="P:reticulophagy"/>
    <property type="evidence" value="ECO:0007669"/>
    <property type="project" value="TreeGrafter"/>
</dbReference>
<evidence type="ECO:0000256" key="4">
    <source>
        <dbReference type="ARBA" id="ARBA00022448"/>
    </source>
</evidence>
<dbReference type="GO" id="GO:0035091">
    <property type="term" value="F:phosphatidylinositol binding"/>
    <property type="evidence" value="ECO:0007669"/>
    <property type="project" value="InterPro"/>
</dbReference>
<evidence type="ECO:0000256" key="5">
    <source>
        <dbReference type="ARBA" id="ARBA00022490"/>
    </source>
</evidence>
<dbReference type="Gene3D" id="3.30.1520.10">
    <property type="entry name" value="Phox-like domain"/>
    <property type="match status" value="1"/>
</dbReference>
<reference evidence="10" key="1">
    <citation type="submission" date="2025-08" db="UniProtKB">
        <authorList>
            <consortium name="RefSeq"/>
        </authorList>
    </citation>
    <scope>IDENTIFICATION</scope>
    <source>
        <tissue evidence="10">Gonads</tissue>
    </source>
</reference>
<dbReference type="SUPFAM" id="SSF103657">
    <property type="entry name" value="BAR/IMD domain-like"/>
    <property type="match status" value="1"/>
</dbReference>
<evidence type="ECO:0000256" key="3">
    <source>
        <dbReference type="ARBA" id="ARBA00010883"/>
    </source>
</evidence>
<dbReference type="OrthoDB" id="205639at2759"/>
<dbReference type="InterPro" id="IPR027267">
    <property type="entry name" value="AH/BAR_dom_sf"/>
</dbReference>
<feature type="domain" description="PX" evidence="8">
    <location>
        <begin position="73"/>
        <end position="193"/>
    </location>
</feature>
<comment type="similarity">
    <text evidence="3">Belongs to the sorting nexin family.</text>
</comment>
<evidence type="ECO:0000256" key="2">
    <source>
        <dbReference type="ARBA" id="ARBA00004496"/>
    </source>
</evidence>
<proteinExistence type="inferred from homology"/>
<dbReference type="Pfam" id="PF00787">
    <property type="entry name" value="PX"/>
    <property type="match status" value="1"/>
</dbReference>
<dbReference type="PANTHER" id="PTHR45949">
    <property type="entry name" value="SORTING NEXIN-4"/>
    <property type="match status" value="1"/>
</dbReference>
<evidence type="ECO:0000313" key="10">
    <source>
        <dbReference type="RefSeq" id="XP_030761758.1"/>
    </source>
</evidence>
<dbReference type="Pfam" id="PF09325">
    <property type="entry name" value="Vps5"/>
    <property type="match status" value="1"/>
</dbReference>
<dbReference type="SMART" id="SM00312">
    <property type="entry name" value="PX"/>
    <property type="match status" value="1"/>
</dbReference>
<dbReference type="RefSeq" id="XP_030761758.1">
    <property type="nucleotide sequence ID" value="XM_030905898.1"/>
</dbReference>
<dbReference type="AlphaFoldDB" id="A0A6J2YCZ8"/>
<comment type="subcellular location">
    <subcellularLocation>
        <location evidence="2">Cytoplasm</location>
    </subcellularLocation>
    <subcellularLocation>
        <location evidence="1">Endomembrane system</location>
        <topology evidence="1">Peripheral membrane protein</topology>
    </subcellularLocation>
</comment>
<dbReference type="PROSITE" id="PS50195">
    <property type="entry name" value="PX"/>
    <property type="match status" value="1"/>
</dbReference>
<dbReference type="GO" id="GO:0005769">
    <property type="term" value="C:early endosome"/>
    <property type="evidence" value="ECO:0007669"/>
    <property type="project" value="TreeGrafter"/>
</dbReference>
<evidence type="ECO:0000313" key="9">
    <source>
        <dbReference type="Proteomes" id="UP000504635"/>
    </source>
</evidence>
<dbReference type="Gene3D" id="1.20.1270.60">
    <property type="entry name" value="Arfaptin homology (AH) domain/BAR domain"/>
    <property type="match status" value="1"/>
</dbReference>
<dbReference type="KEGG" id="soy:115886650"/>
<evidence type="ECO:0000256" key="7">
    <source>
        <dbReference type="ARBA" id="ARBA00023136"/>
    </source>
</evidence>
<evidence type="ECO:0000256" key="6">
    <source>
        <dbReference type="ARBA" id="ARBA00023121"/>
    </source>
</evidence>
<accession>A0A6J2YCZ8</accession>
<dbReference type="GO" id="GO:0032456">
    <property type="term" value="P:endocytic recycling"/>
    <property type="evidence" value="ECO:0007669"/>
    <property type="project" value="TreeGrafter"/>
</dbReference>
<dbReference type="SUPFAM" id="SSF64268">
    <property type="entry name" value="PX domain"/>
    <property type="match status" value="1"/>
</dbReference>
<evidence type="ECO:0000256" key="1">
    <source>
        <dbReference type="ARBA" id="ARBA00004184"/>
    </source>
</evidence>
<dbReference type="Proteomes" id="UP000504635">
    <property type="component" value="Unplaced"/>
</dbReference>
<organism evidence="9 10">
    <name type="scientific">Sitophilus oryzae</name>
    <name type="common">Rice weevil</name>
    <name type="synonym">Curculio oryzae</name>
    <dbReference type="NCBI Taxonomy" id="7048"/>
    <lineage>
        <taxon>Eukaryota</taxon>
        <taxon>Metazoa</taxon>
        <taxon>Ecdysozoa</taxon>
        <taxon>Arthropoda</taxon>
        <taxon>Hexapoda</taxon>
        <taxon>Insecta</taxon>
        <taxon>Pterygota</taxon>
        <taxon>Neoptera</taxon>
        <taxon>Endopterygota</taxon>
        <taxon>Coleoptera</taxon>
        <taxon>Polyphaga</taxon>
        <taxon>Cucujiformia</taxon>
        <taxon>Curculionidae</taxon>
        <taxon>Dryophthorinae</taxon>
        <taxon>Sitophilus</taxon>
    </lineage>
</organism>
<sequence length="469" mass="54119">MESKNSAVLNVVSEQKDISSILKDKAKDLDRSSVCSESTFDNDNSLVQSPSIESFSTIQDIENLSELNMDEDTDLYVKIDNPEKHLETLETYITFRISTRVARIEFTSHEYVVRRRYNDFLWLRQKLLECHPFSIIPPLPAKHSLMGQLDRYSKDFILLRMKFLNLFLNRICSHPILSCNEHFKLFLTANHIEFAAHKRKSSSSSSSNGIIPVNQVISSHSALKTTNIEFDKTKSYLSTLTDKLSSIERISYRINKERQDLISDINNFYPIFTMWSANEPELAVTLENISHAIERSTAAQGALVHSYPNTMTNPIKDFLQYIEVVQETLRKRESYQSAYECSLEELNKRHGEKDKLLAMSQNPSQSSGSFTLWKQPSNDDKLEKLGTHIPQLLKKVESSQDSLEMANECLRSDLEYWQQEKLRCVKKILLDFVTKQIHFYEASVNAWEYVTNEISKENVASHRANSSTK</sequence>
<dbReference type="GO" id="GO:0015031">
    <property type="term" value="P:protein transport"/>
    <property type="evidence" value="ECO:0007669"/>
    <property type="project" value="TreeGrafter"/>
</dbReference>
<evidence type="ECO:0000259" key="8">
    <source>
        <dbReference type="PROSITE" id="PS50195"/>
    </source>
</evidence>
<dbReference type="InterPro" id="IPR036871">
    <property type="entry name" value="PX_dom_sf"/>
</dbReference>
<keyword evidence="7" id="KW-0472">Membrane</keyword>
<gene>
    <name evidence="10" type="primary">LOC115886650</name>
</gene>
<dbReference type="InterPro" id="IPR001683">
    <property type="entry name" value="PX_dom"/>
</dbReference>
<keyword evidence="4" id="KW-0813">Transport</keyword>
<keyword evidence="6" id="KW-0446">Lipid-binding</keyword>
<dbReference type="CDD" id="cd06860">
    <property type="entry name" value="PX_SNX7_30_like"/>
    <property type="match status" value="1"/>
</dbReference>
<dbReference type="PANTHER" id="PTHR45949:SF2">
    <property type="entry name" value="SORTING NEXIN-4"/>
    <property type="match status" value="1"/>
</dbReference>
<name>A0A6J2YCZ8_SITOR</name>
<keyword evidence="5" id="KW-0963">Cytoplasm</keyword>